<dbReference type="PANTHER" id="PTHR35037">
    <property type="entry name" value="C-TERMINAL REGION OF AIDA-LIKE PROTEIN"/>
    <property type="match status" value="1"/>
</dbReference>
<evidence type="ECO:0000313" key="3">
    <source>
        <dbReference type="Proteomes" id="UP000315017"/>
    </source>
</evidence>
<protein>
    <submittedName>
        <fullName evidence="2">Autotransporter-associated beta strand repeat protein</fullName>
    </submittedName>
</protein>
<accession>A0A517YE63</accession>
<evidence type="ECO:0000256" key="1">
    <source>
        <dbReference type="ARBA" id="ARBA00022729"/>
    </source>
</evidence>
<reference evidence="2 3" key="1">
    <citation type="submission" date="2019-02" db="EMBL/GenBank/DDBJ databases">
        <title>Deep-cultivation of Planctomycetes and their phenomic and genomic characterization uncovers novel biology.</title>
        <authorList>
            <person name="Wiegand S."/>
            <person name="Jogler M."/>
            <person name="Boedeker C."/>
            <person name="Pinto D."/>
            <person name="Vollmers J."/>
            <person name="Rivas-Marin E."/>
            <person name="Kohn T."/>
            <person name="Peeters S.H."/>
            <person name="Heuer A."/>
            <person name="Rast P."/>
            <person name="Oberbeckmann S."/>
            <person name="Bunk B."/>
            <person name="Jeske O."/>
            <person name="Meyerdierks A."/>
            <person name="Storesund J.E."/>
            <person name="Kallscheuer N."/>
            <person name="Luecker S."/>
            <person name="Lage O.M."/>
            <person name="Pohl T."/>
            <person name="Merkel B.J."/>
            <person name="Hornburger P."/>
            <person name="Mueller R.-W."/>
            <person name="Bruemmer F."/>
            <person name="Labrenz M."/>
            <person name="Spormann A.M."/>
            <person name="Op den Camp H."/>
            <person name="Overmann J."/>
            <person name="Amann R."/>
            <person name="Jetten M.S.M."/>
            <person name="Mascher T."/>
            <person name="Medema M.H."/>
            <person name="Devos D.P."/>
            <person name="Kaster A.-K."/>
            <person name="Ovreas L."/>
            <person name="Rohde M."/>
            <person name="Galperin M.Y."/>
            <person name="Jogler C."/>
        </authorList>
    </citation>
    <scope>NUCLEOTIDE SEQUENCE [LARGE SCALE GENOMIC DNA]</scope>
    <source>
        <strain evidence="2 3">ETA_A8</strain>
    </source>
</reference>
<keyword evidence="1" id="KW-0732">Signal</keyword>
<dbReference type="PANTHER" id="PTHR35037:SF3">
    <property type="entry name" value="C-TERMINAL REGION OF AIDA-LIKE PROTEIN"/>
    <property type="match status" value="1"/>
</dbReference>
<dbReference type="InterPro" id="IPR011050">
    <property type="entry name" value="Pectin_lyase_fold/virulence"/>
</dbReference>
<dbReference type="SUPFAM" id="SSF51126">
    <property type="entry name" value="Pectin lyase-like"/>
    <property type="match status" value="1"/>
</dbReference>
<evidence type="ECO:0000313" key="2">
    <source>
        <dbReference type="EMBL" id="QDU28452.1"/>
    </source>
</evidence>
<dbReference type="InterPro" id="IPR051551">
    <property type="entry name" value="Autotransporter_adhesion"/>
</dbReference>
<dbReference type="Proteomes" id="UP000315017">
    <property type="component" value="Chromosome"/>
</dbReference>
<sequence>MASDMLGSSVVCRKSRLGSGRKVHAKNLKCVKRRRLFLESLEDRALMAALYWDPDGNTTNNNLTTGAGLGGAGTWNTSSAGRWVDSSNNPVTWTNGNEAVFWGTSTAAKTVTVTTVSASAITLKTTGYTLGSSTLTLTSPATITTETGVSATISSVVAGSAGLSKVGTGTLTLSGTNTYAGTTSLGGGTLIASNNAALGSSAVANSTIVSDGATLDVRASIAEPLSIAGAGVGGTTGALVSGSSGSVSGAVSLAGDVSLGGTGTLTISGAVSGGFGLTKVGGGRTALNGTNTYTGITTVEGGTLQLGRRSSLYNAATASWTDGNITVNSGATQRREPFLARVKKS</sequence>
<dbReference type="RefSeq" id="WP_145090761.1">
    <property type="nucleotide sequence ID" value="NZ_CP036274.1"/>
</dbReference>
<keyword evidence="3" id="KW-1185">Reference proteome</keyword>
<gene>
    <name evidence="2" type="ORF">ETAA8_35520</name>
</gene>
<dbReference type="Pfam" id="PF12951">
    <property type="entry name" value="PATR"/>
    <property type="match status" value="2"/>
</dbReference>
<dbReference type="InterPro" id="IPR013425">
    <property type="entry name" value="Autotrns_rpt"/>
</dbReference>
<organism evidence="2 3">
    <name type="scientific">Anatilimnocola aggregata</name>
    <dbReference type="NCBI Taxonomy" id="2528021"/>
    <lineage>
        <taxon>Bacteria</taxon>
        <taxon>Pseudomonadati</taxon>
        <taxon>Planctomycetota</taxon>
        <taxon>Planctomycetia</taxon>
        <taxon>Pirellulales</taxon>
        <taxon>Pirellulaceae</taxon>
        <taxon>Anatilimnocola</taxon>
    </lineage>
</organism>
<name>A0A517YE63_9BACT</name>
<dbReference type="AlphaFoldDB" id="A0A517YE63"/>
<dbReference type="EMBL" id="CP036274">
    <property type="protein sequence ID" value="QDU28452.1"/>
    <property type="molecule type" value="Genomic_DNA"/>
</dbReference>
<dbReference type="KEGG" id="aagg:ETAA8_35520"/>
<proteinExistence type="predicted"/>
<dbReference type="NCBIfam" id="TIGR02601">
    <property type="entry name" value="autotrns_rpt"/>
    <property type="match status" value="2"/>
</dbReference>